<dbReference type="PANTHER" id="PTHR35936:SF35">
    <property type="entry name" value="L-CYSTINE-BINDING PROTEIN TCYJ"/>
    <property type="match status" value="1"/>
</dbReference>
<dbReference type="SMART" id="SM00062">
    <property type="entry name" value="PBPb"/>
    <property type="match status" value="1"/>
</dbReference>
<dbReference type="EMBL" id="PGTK01000005">
    <property type="protein sequence ID" value="PJF30983.1"/>
    <property type="molecule type" value="Genomic_DNA"/>
</dbReference>
<dbReference type="CDD" id="cd13530">
    <property type="entry name" value="PBP2_peptides_like"/>
    <property type="match status" value="1"/>
</dbReference>
<dbReference type="AlphaFoldDB" id="A0A2M8P0A7"/>
<name>A0A2M8P0A7_9CHLR</name>
<comment type="caution">
    <text evidence="4">The sequence shown here is derived from an EMBL/GenBank/DDBJ whole genome shotgun (WGS) entry which is preliminary data.</text>
</comment>
<dbReference type="SUPFAM" id="SSF53850">
    <property type="entry name" value="Periplasmic binding protein-like II"/>
    <property type="match status" value="1"/>
</dbReference>
<dbReference type="SMART" id="SM00079">
    <property type="entry name" value="PBPe"/>
    <property type="match status" value="1"/>
</dbReference>
<feature type="domain" description="Ionotropic glutamate receptor C-terminal" evidence="3">
    <location>
        <begin position="59"/>
        <end position="285"/>
    </location>
</feature>
<dbReference type="InterPro" id="IPR001638">
    <property type="entry name" value="Solute-binding_3/MltF_N"/>
</dbReference>
<evidence type="ECO:0000259" key="3">
    <source>
        <dbReference type="SMART" id="SM00079"/>
    </source>
</evidence>
<evidence type="ECO:0000313" key="4">
    <source>
        <dbReference type="EMBL" id="PJF30983.1"/>
    </source>
</evidence>
<proteinExistence type="predicted"/>
<reference evidence="4 5" key="1">
    <citation type="submission" date="2017-11" db="EMBL/GenBank/DDBJ databases">
        <title>Evolution of Phototrophy in the Chloroflexi Phylum Driven by Horizontal Gene Transfer.</title>
        <authorList>
            <person name="Ward L.M."/>
            <person name="Hemp J."/>
            <person name="Shih P.M."/>
            <person name="Mcglynn S.E."/>
            <person name="Fischer W."/>
        </authorList>
    </citation>
    <scope>NUCLEOTIDE SEQUENCE [LARGE SCALE GENOMIC DNA]</scope>
    <source>
        <strain evidence="4">CP2_2F</strain>
    </source>
</reference>
<dbReference type="InterPro" id="IPR001320">
    <property type="entry name" value="Iontro_rcpt_C"/>
</dbReference>
<dbReference type="Pfam" id="PF00497">
    <property type="entry name" value="SBP_bac_3"/>
    <property type="match status" value="1"/>
</dbReference>
<dbReference type="Gene3D" id="3.40.190.10">
    <property type="entry name" value="Periplasmic binding protein-like II"/>
    <property type="match status" value="2"/>
</dbReference>
<evidence type="ECO:0000313" key="5">
    <source>
        <dbReference type="Proteomes" id="UP000228921"/>
    </source>
</evidence>
<dbReference type="GO" id="GO:0015276">
    <property type="term" value="F:ligand-gated monoatomic ion channel activity"/>
    <property type="evidence" value="ECO:0007669"/>
    <property type="project" value="InterPro"/>
</dbReference>
<accession>A0A2M8P0A7</accession>
<evidence type="ECO:0000256" key="1">
    <source>
        <dbReference type="ARBA" id="ARBA00022729"/>
    </source>
</evidence>
<protein>
    <submittedName>
        <fullName evidence="4">Basic amino acid ABC transporter substrate-binding protein</fullName>
    </submittedName>
</protein>
<organism evidence="4 5">
    <name type="scientific">Candidatus Thermofonsia Clade 1 bacterium</name>
    <dbReference type="NCBI Taxonomy" id="2364210"/>
    <lineage>
        <taxon>Bacteria</taxon>
        <taxon>Bacillati</taxon>
        <taxon>Chloroflexota</taxon>
        <taxon>Candidatus Thermofontia</taxon>
        <taxon>Candidatus Thermofonsia Clade 1</taxon>
    </lineage>
</organism>
<dbReference type="Proteomes" id="UP000228921">
    <property type="component" value="Unassembled WGS sequence"/>
</dbReference>
<feature type="domain" description="Solute-binding protein family 3/N-terminal" evidence="2">
    <location>
        <begin position="59"/>
        <end position="285"/>
    </location>
</feature>
<dbReference type="GO" id="GO:0016020">
    <property type="term" value="C:membrane"/>
    <property type="evidence" value="ECO:0007669"/>
    <property type="project" value="InterPro"/>
</dbReference>
<evidence type="ECO:0000259" key="2">
    <source>
        <dbReference type="SMART" id="SM00062"/>
    </source>
</evidence>
<gene>
    <name evidence="4" type="ORF">CUN51_05755</name>
</gene>
<dbReference type="PANTHER" id="PTHR35936">
    <property type="entry name" value="MEMBRANE-BOUND LYTIC MUREIN TRANSGLYCOSYLASE F"/>
    <property type="match status" value="1"/>
</dbReference>
<keyword evidence="1" id="KW-0732">Signal</keyword>
<sequence>MPLSERSCALRRAFSVRRSKLFLAFVALTVLALIVPTINAQDDPTKRIPPILPDLGGRVITAVSSNDYTPFAFFDQTLNKNVGFEYELLDEICRRLNCVLDHKERAWDGMLAAMNRREYDLAHVGITIKEERKELVDFSDPFTIVELRVLVRADEARFTSLKDLQENANLKFGAQPGTTSYFVALDIVGAENEAARIVPYDGFAIAVEALIKGDVDAVVADAVSGVGFIGATADKLKLLDEIIGTDPLGLVFPKGSDLVEPFNLALASMRHDGYLKYLENKWFFLFQP</sequence>